<protein>
    <submittedName>
        <fullName evidence="3">Ovule protein</fullName>
    </submittedName>
</protein>
<sequence>MMNCTDYQEVPEHHLVSNLQRSPSVILIITYIDCCFFVINTYFNKVFEVLYNYLITGKFKLLHTILFFNF</sequence>
<keyword evidence="1" id="KW-1133">Transmembrane helix</keyword>
<evidence type="ECO:0000256" key="1">
    <source>
        <dbReference type="SAM" id="Phobius"/>
    </source>
</evidence>
<dbReference type="Proteomes" id="UP000095283">
    <property type="component" value="Unplaced"/>
</dbReference>
<organism evidence="2 3">
    <name type="scientific">Heterorhabditis bacteriophora</name>
    <name type="common">Entomopathogenic nematode worm</name>
    <dbReference type="NCBI Taxonomy" id="37862"/>
    <lineage>
        <taxon>Eukaryota</taxon>
        <taxon>Metazoa</taxon>
        <taxon>Ecdysozoa</taxon>
        <taxon>Nematoda</taxon>
        <taxon>Chromadorea</taxon>
        <taxon>Rhabditida</taxon>
        <taxon>Rhabditina</taxon>
        <taxon>Rhabditomorpha</taxon>
        <taxon>Strongyloidea</taxon>
        <taxon>Heterorhabditidae</taxon>
        <taxon>Heterorhabditis</taxon>
    </lineage>
</organism>
<evidence type="ECO:0000313" key="3">
    <source>
        <dbReference type="WBParaSite" id="Hba_07452"/>
    </source>
</evidence>
<keyword evidence="1" id="KW-0472">Membrane</keyword>
<dbReference type="AlphaFoldDB" id="A0A1I7WQN0"/>
<accession>A0A1I7WQN0</accession>
<dbReference type="WBParaSite" id="Hba_07452">
    <property type="protein sequence ID" value="Hba_07452"/>
    <property type="gene ID" value="Hba_07452"/>
</dbReference>
<evidence type="ECO:0000313" key="2">
    <source>
        <dbReference type="Proteomes" id="UP000095283"/>
    </source>
</evidence>
<keyword evidence="2" id="KW-1185">Reference proteome</keyword>
<name>A0A1I7WQN0_HETBA</name>
<reference evidence="3" key="1">
    <citation type="submission" date="2016-11" db="UniProtKB">
        <authorList>
            <consortium name="WormBaseParasite"/>
        </authorList>
    </citation>
    <scope>IDENTIFICATION</scope>
</reference>
<feature type="transmembrane region" description="Helical" evidence="1">
    <location>
        <begin position="25"/>
        <end position="43"/>
    </location>
</feature>
<keyword evidence="1" id="KW-0812">Transmembrane</keyword>
<proteinExistence type="predicted"/>